<dbReference type="VEuPathDB" id="FungiDB:CCM_01354"/>
<proteinExistence type="predicted"/>
<name>G3J4N1_CORMM</name>
<evidence type="ECO:0000256" key="1">
    <source>
        <dbReference type="SAM" id="MobiDB-lite"/>
    </source>
</evidence>
<dbReference type="KEGG" id="cmt:CCM_01354"/>
<dbReference type="RefSeq" id="XP_006666573.1">
    <property type="nucleotide sequence ID" value="XM_006666510.1"/>
</dbReference>
<dbReference type="GeneID" id="18163385"/>
<feature type="region of interest" description="Disordered" evidence="1">
    <location>
        <begin position="171"/>
        <end position="251"/>
    </location>
</feature>
<evidence type="ECO:0000313" key="2">
    <source>
        <dbReference type="EMBL" id="EGX96696.1"/>
    </source>
</evidence>
<dbReference type="EMBL" id="JH126399">
    <property type="protein sequence ID" value="EGX96696.1"/>
    <property type="molecule type" value="Genomic_DNA"/>
</dbReference>
<dbReference type="HOGENOM" id="CLU_940138_0_0_1"/>
<gene>
    <name evidence="2" type="ORF">CCM_01354</name>
</gene>
<feature type="compositionally biased region" description="Low complexity" evidence="1">
    <location>
        <begin position="219"/>
        <end position="232"/>
    </location>
</feature>
<dbReference type="STRING" id="983644.G3J4N1"/>
<sequence>MLGLDAQATPSSSSTSSSSAPTSASRSWRTLSSAEFWGDDPVEHLRAKKQSVAFALCDLQKLGKEGMGIIKRQPLRARGPYEPLIMADGSPLPKDLAFWTKQLHFVTQEWRQITRKDPYGPIGGARTSDPCRSWIWTWLMGLPMMLGVDEAAPVAAVRDMQSKRLETAIIQYSTSRKRPHDKVSAMETDTNLPPKRPKRDSPHHLANGNSQAAFPHPNTSTAAFSATASKTSLGMQRSQKEQKLQTPPMVPRRSCRIAALPAAKPGFYKTALAGRPSPAAVASTTKTCRMVSNPLS</sequence>
<feature type="compositionally biased region" description="Low complexity" evidence="1">
    <location>
        <begin position="8"/>
        <end position="25"/>
    </location>
</feature>
<protein>
    <submittedName>
        <fullName evidence="2">Uncharacterized protein</fullName>
    </submittedName>
</protein>
<organism evidence="2 3">
    <name type="scientific">Cordyceps militaris (strain CM01)</name>
    <name type="common">Caterpillar fungus</name>
    <dbReference type="NCBI Taxonomy" id="983644"/>
    <lineage>
        <taxon>Eukaryota</taxon>
        <taxon>Fungi</taxon>
        <taxon>Dikarya</taxon>
        <taxon>Ascomycota</taxon>
        <taxon>Pezizomycotina</taxon>
        <taxon>Sordariomycetes</taxon>
        <taxon>Hypocreomycetidae</taxon>
        <taxon>Hypocreales</taxon>
        <taxon>Cordycipitaceae</taxon>
        <taxon>Cordyceps</taxon>
    </lineage>
</organism>
<dbReference type="InParanoid" id="G3J4N1"/>
<accession>G3J4N1</accession>
<reference evidence="2 3" key="1">
    <citation type="journal article" date="2011" name="Genome Biol.">
        <title>Genome sequence of the insect pathogenic fungus Cordyceps militaris, a valued traditional Chinese medicine.</title>
        <authorList>
            <person name="Zheng P."/>
            <person name="Xia Y."/>
            <person name="Xiao G."/>
            <person name="Xiong C."/>
            <person name="Hu X."/>
            <person name="Zhang S."/>
            <person name="Zheng H."/>
            <person name="Huang Y."/>
            <person name="Zhou Y."/>
            <person name="Wang S."/>
            <person name="Zhao G.P."/>
            <person name="Liu X."/>
            <person name="St Leger R.J."/>
            <person name="Wang C."/>
        </authorList>
    </citation>
    <scope>NUCLEOTIDE SEQUENCE [LARGE SCALE GENOMIC DNA]</scope>
    <source>
        <strain evidence="2 3">CM01</strain>
    </source>
</reference>
<keyword evidence="3" id="KW-1185">Reference proteome</keyword>
<evidence type="ECO:0000313" key="3">
    <source>
        <dbReference type="Proteomes" id="UP000001610"/>
    </source>
</evidence>
<dbReference type="Proteomes" id="UP000001610">
    <property type="component" value="Unassembled WGS sequence"/>
</dbReference>
<dbReference type="AlphaFoldDB" id="G3J4N1"/>
<feature type="region of interest" description="Disordered" evidence="1">
    <location>
        <begin position="1"/>
        <end position="27"/>
    </location>
</feature>